<protein>
    <submittedName>
        <fullName evidence="2">Uncharacterized protein</fullName>
    </submittedName>
</protein>
<accession>A0AA88CJT8</accession>
<dbReference type="AlphaFoldDB" id="A0AA88CJT8"/>
<dbReference type="EMBL" id="BTGU01003871">
    <property type="protein sequence ID" value="GMN20305.1"/>
    <property type="molecule type" value="Genomic_DNA"/>
</dbReference>
<evidence type="ECO:0000256" key="1">
    <source>
        <dbReference type="SAM" id="MobiDB-lite"/>
    </source>
</evidence>
<comment type="caution">
    <text evidence="2">The sequence shown here is derived from an EMBL/GenBank/DDBJ whole genome shotgun (WGS) entry which is preliminary data.</text>
</comment>
<feature type="region of interest" description="Disordered" evidence="1">
    <location>
        <begin position="36"/>
        <end position="63"/>
    </location>
</feature>
<reference evidence="2" key="1">
    <citation type="submission" date="2023-07" db="EMBL/GenBank/DDBJ databases">
        <title>draft genome sequence of fig (Ficus carica).</title>
        <authorList>
            <person name="Takahashi T."/>
            <person name="Nishimura K."/>
        </authorList>
    </citation>
    <scope>NUCLEOTIDE SEQUENCE</scope>
</reference>
<sequence>MSRFSLSRSRLSSLHGHDSRRRVVEVCFSSGSIERFRGGGSLGAGRREEFEERERDEREGWRE</sequence>
<evidence type="ECO:0000313" key="2">
    <source>
        <dbReference type="EMBL" id="GMN20305.1"/>
    </source>
</evidence>
<dbReference type="Proteomes" id="UP001187192">
    <property type="component" value="Unassembled WGS sequence"/>
</dbReference>
<keyword evidence="3" id="KW-1185">Reference proteome</keyword>
<gene>
    <name evidence="2" type="ORF">TIFTF001_045314</name>
</gene>
<feature type="compositionally biased region" description="Basic and acidic residues" evidence="1">
    <location>
        <begin position="45"/>
        <end position="63"/>
    </location>
</feature>
<proteinExistence type="predicted"/>
<organism evidence="2 3">
    <name type="scientific">Ficus carica</name>
    <name type="common">Common fig</name>
    <dbReference type="NCBI Taxonomy" id="3494"/>
    <lineage>
        <taxon>Eukaryota</taxon>
        <taxon>Viridiplantae</taxon>
        <taxon>Streptophyta</taxon>
        <taxon>Embryophyta</taxon>
        <taxon>Tracheophyta</taxon>
        <taxon>Spermatophyta</taxon>
        <taxon>Magnoliopsida</taxon>
        <taxon>eudicotyledons</taxon>
        <taxon>Gunneridae</taxon>
        <taxon>Pentapetalae</taxon>
        <taxon>rosids</taxon>
        <taxon>fabids</taxon>
        <taxon>Rosales</taxon>
        <taxon>Moraceae</taxon>
        <taxon>Ficeae</taxon>
        <taxon>Ficus</taxon>
    </lineage>
</organism>
<evidence type="ECO:0000313" key="3">
    <source>
        <dbReference type="Proteomes" id="UP001187192"/>
    </source>
</evidence>
<name>A0AA88CJT8_FICCA</name>